<dbReference type="InParanoid" id="F0ZEF5"/>
<organism evidence="4 5">
    <name type="scientific">Dictyostelium purpureum</name>
    <name type="common">Slime mold</name>
    <dbReference type="NCBI Taxonomy" id="5786"/>
    <lineage>
        <taxon>Eukaryota</taxon>
        <taxon>Amoebozoa</taxon>
        <taxon>Evosea</taxon>
        <taxon>Eumycetozoa</taxon>
        <taxon>Dictyostelia</taxon>
        <taxon>Dictyosteliales</taxon>
        <taxon>Dictyosteliaceae</taxon>
        <taxon>Dictyostelium</taxon>
    </lineage>
</organism>
<dbReference type="GeneID" id="10499357"/>
<evidence type="ECO:0000259" key="3">
    <source>
        <dbReference type="PROSITE" id="PS51203"/>
    </source>
</evidence>
<dbReference type="STRING" id="5786.F0ZEF5"/>
<comment type="subcellular location">
    <subcellularLocation>
        <location evidence="1">Cytoplasm</location>
    </subcellularLocation>
</comment>
<dbReference type="FunFam" id="2.60.40.790:FF:000001">
    <property type="entry name" value="Nuclear migration protein nudC"/>
    <property type="match status" value="1"/>
</dbReference>
<dbReference type="Proteomes" id="UP000001064">
    <property type="component" value="Unassembled WGS sequence"/>
</dbReference>
<dbReference type="GO" id="GO:0051082">
    <property type="term" value="F:unfolded protein binding"/>
    <property type="evidence" value="ECO:0000318"/>
    <property type="project" value="GO_Central"/>
</dbReference>
<dbReference type="OrthoDB" id="416217at2759"/>
<sequence>MTQINKCERYTWTQTLNDCTISIKLDNPVKSKDLLIKIDNDHLTVKNNTNNDTIINGKLHKNVKKNDCNWTLESGKNIEIELCKLKGQEWWASIIEGENEIDVTQIKPQNSTLSDLDGETKAMVEKMMYNQTRKAQNLPTTDELEREKILEDFKSQHPNMDFSNAKFN</sequence>
<dbReference type="InterPro" id="IPR008978">
    <property type="entry name" value="HSP20-like_chaperone"/>
</dbReference>
<dbReference type="Gene3D" id="2.60.40.790">
    <property type="match status" value="1"/>
</dbReference>
<evidence type="ECO:0000313" key="5">
    <source>
        <dbReference type="Proteomes" id="UP000001064"/>
    </source>
</evidence>
<keyword evidence="2" id="KW-0963">Cytoplasm</keyword>
<dbReference type="eggNOG" id="KOG2265">
    <property type="taxonomic scope" value="Eukaryota"/>
</dbReference>
<reference evidence="5" key="1">
    <citation type="journal article" date="2011" name="Genome Biol.">
        <title>Comparative genomics of the social amoebae Dictyostelium discoideum and Dictyostelium purpureum.</title>
        <authorList>
            <consortium name="US DOE Joint Genome Institute (JGI-PGF)"/>
            <person name="Sucgang R."/>
            <person name="Kuo A."/>
            <person name="Tian X."/>
            <person name="Salerno W."/>
            <person name="Parikh A."/>
            <person name="Feasley C.L."/>
            <person name="Dalin E."/>
            <person name="Tu H."/>
            <person name="Huang E."/>
            <person name="Barry K."/>
            <person name="Lindquist E."/>
            <person name="Shapiro H."/>
            <person name="Bruce D."/>
            <person name="Schmutz J."/>
            <person name="Salamov A."/>
            <person name="Fey P."/>
            <person name="Gaudet P."/>
            <person name="Anjard C."/>
            <person name="Babu M.M."/>
            <person name="Basu S."/>
            <person name="Bushmanova Y."/>
            <person name="van der Wel H."/>
            <person name="Katoh-Kurasawa M."/>
            <person name="Dinh C."/>
            <person name="Coutinho P.M."/>
            <person name="Saito T."/>
            <person name="Elias M."/>
            <person name="Schaap P."/>
            <person name="Kay R.R."/>
            <person name="Henrissat B."/>
            <person name="Eichinger L."/>
            <person name="Rivero F."/>
            <person name="Putnam N.H."/>
            <person name="West C.M."/>
            <person name="Loomis W.F."/>
            <person name="Chisholm R.L."/>
            <person name="Shaulsky G."/>
            <person name="Strassmann J.E."/>
            <person name="Queller D.C."/>
            <person name="Kuspa A."/>
            <person name="Grigoriev I.V."/>
        </authorList>
    </citation>
    <scope>NUCLEOTIDE SEQUENCE [LARGE SCALE GENOMIC DNA]</scope>
    <source>
        <strain evidence="5">QSDP1</strain>
    </source>
</reference>
<dbReference type="EMBL" id="GL870993">
    <property type="protein sequence ID" value="EGC37685.1"/>
    <property type="molecule type" value="Genomic_DNA"/>
</dbReference>
<dbReference type="GO" id="GO:0005737">
    <property type="term" value="C:cytoplasm"/>
    <property type="evidence" value="ECO:0000318"/>
    <property type="project" value="GO_Central"/>
</dbReference>
<dbReference type="CDD" id="cd06467">
    <property type="entry name" value="p23_NUDC_like"/>
    <property type="match status" value="1"/>
</dbReference>
<proteinExistence type="predicted"/>
<dbReference type="VEuPathDB" id="AmoebaDB:DICPUDRAFT_29910"/>
<name>F0ZEF5_DICPU</name>
<dbReference type="InterPro" id="IPR037898">
    <property type="entry name" value="NudC_fam"/>
</dbReference>
<gene>
    <name evidence="4" type="ORF">DICPUDRAFT_29910</name>
</gene>
<dbReference type="OMA" id="RQKEMGG"/>
<keyword evidence="5" id="KW-1185">Reference proteome</keyword>
<evidence type="ECO:0000256" key="1">
    <source>
        <dbReference type="ARBA" id="ARBA00004496"/>
    </source>
</evidence>
<evidence type="ECO:0000313" key="4">
    <source>
        <dbReference type="EMBL" id="EGC37685.1"/>
    </source>
</evidence>
<dbReference type="PANTHER" id="PTHR12356:SF3">
    <property type="entry name" value="NUCLEAR MIGRATION PROTEIN NUDC"/>
    <property type="match status" value="1"/>
</dbReference>
<dbReference type="RefSeq" id="XP_003285789.1">
    <property type="nucleotide sequence ID" value="XM_003285741.1"/>
</dbReference>
<accession>F0ZEF5</accession>
<dbReference type="PANTHER" id="PTHR12356">
    <property type="entry name" value="NUCLEAR MOVEMENT PROTEIN NUDC"/>
    <property type="match status" value="1"/>
</dbReference>
<feature type="domain" description="CS" evidence="3">
    <location>
        <begin position="5"/>
        <end position="95"/>
    </location>
</feature>
<dbReference type="KEGG" id="dpp:DICPUDRAFT_29910"/>
<dbReference type="GO" id="GO:0006457">
    <property type="term" value="P:protein folding"/>
    <property type="evidence" value="ECO:0000318"/>
    <property type="project" value="GO_Central"/>
</dbReference>
<dbReference type="AlphaFoldDB" id="F0ZEF5"/>
<protein>
    <recommendedName>
        <fullName evidence="3">CS domain-containing protein</fullName>
    </recommendedName>
</protein>
<dbReference type="Pfam" id="PF04969">
    <property type="entry name" value="CS"/>
    <property type="match status" value="1"/>
</dbReference>
<evidence type="ECO:0000256" key="2">
    <source>
        <dbReference type="ARBA" id="ARBA00022490"/>
    </source>
</evidence>
<dbReference type="SUPFAM" id="SSF49764">
    <property type="entry name" value="HSP20-like chaperones"/>
    <property type="match status" value="1"/>
</dbReference>
<dbReference type="PROSITE" id="PS51203">
    <property type="entry name" value="CS"/>
    <property type="match status" value="1"/>
</dbReference>
<dbReference type="InterPro" id="IPR007052">
    <property type="entry name" value="CS_dom"/>
</dbReference>
<dbReference type="FunCoup" id="F0ZEF5">
    <property type="interactions" value="118"/>
</dbReference>